<reference evidence="4 5" key="1">
    <citation type="submission" date="2019-07" db="EMBL/GenBank/DDBJ databases">
        <title>Whole genome shotgun sequence of Empedobacter brevis NBRC 14943.</title>
        <authorList>
            <person name="Hosoyama A."/>
            <person name="Uohara A."/>
            <person name="Ohji S."/>
            <person name="Ichikawa N."/>
        </authorList>
    </citation>
    <scope>NUCLEOTIDE SEQUENCE [LARGE SCALE GENOMIC DNA]</scope>
    <source>
        <strain evidence="4 5">NBRC 14943</strain>
    </source>
</reference>
<dbReference type="PANTHER" id="PTHR46825">
    <property type="entry name" value="D-ALANYL-D-ALANINE-CARBOXYPEPTIDASE/ENDOPEPTIDASE AMPH"/>
    <property type="match status" value="1"/>
</dbReference>
<evidence type="ECO:0000313" key="4">
    <source>
        <dbReference type="EMBL" id="GEM52181.1"/>
    </source>
</evidence>
<comment type="subcellular location">
    <subcellularLocation>
        <location evidence="1">Membrane</location>
    </subcellularLocation>
</comment>
<protein>
    <submittedName>
        <fullName evidence="4">Penicillin-binding protein</fullName>
    </submittedName>
</protein>
<comment type="caution">
    <text evidence="4">The sequence shown here is derived from an EMBL/GenBank/DDBJ whole genome shotgun (WGS) entry which is preliminary data.</text>
</comment>
<dbReference type="STRING" id="1218108.GCA_000382425_01483"/>
<dbReference type="GeneID" id="84649681"/>
<keyword evidence="2" id="KW-0472">Membrane</keyword>
<dbReference type="SUPFAM" id="SSF56601">
    <property type="entry name" value="beta-lactamase/transpeptidase-like"/>
    <property type="match status" value="1"/>
</dbReference>
<dbReference type="Pfam" id="PF00144">
    <property type="entry name" value="Beta-lactamase"/>
    <property type="match status" value="1"/>
</dbReference>
<evidence type="ECO:0000256" key="1">
    <source>
        <dbReference type="ARBA" id="ARBA00004370"/>
    </source>
</evidence>
<feature type="domain" description="Beta-lactamase-related" evidence="3">
    <location>
        <begin position="73"/>
        <end position="376"/>
    </location>
</feature>
<dbReference type="AlphaFoldDB" id="A0A511NIY4"/>
<dbReference type="PROSITE" id="PS51257">
    <property type="entry name" value="PROKAR_LIPOPROTEIN"/>
    <property type="match status" value="1"/>
</dbReference>
<gene>
    <name evidence="4" type="ORF">EB1_19710</name>
</gene>
<dbReference type="Proteomes" id="UP000321245">
    <property type="component" value="Unassembled WGS sequence"/>
</dbReference>
<dbReference type="GO" id="GO:0016020">
    <property type="term" value="C:membrane"/>
    <property type="evidence" value="ECO:0007669"/>
    <property type="project" value="UniProtKB-SubCell"/>
</dbReference>
<dbReference type="EMBL" id="BJXC01000012">
    <property type="protein sequence ID" value="GEM52181.1"/>
    <property type="molecule type" value="Genomic_DNA"/>
</dbReference>
<evidence type="ECO:0000313" key="5">
    <source>
        <dbReference type="Proteomes" id="UP000321245"/>
    </source>
</evidence>
<keyword evidence="5" id="KW-1185">Reference proteome</keyword>
<dbReference type="Gene3D" id="3.40.710.10">
    <property type="entry name" value="DD-peptidase/beta-lactamase superfamily"/>
    <property type="match status" value="1"/>
</dbReference>
<evidence type="ECO:0000259" key="3">
    <source>
        <dbReference type="Pfam" id="PF00144"/>
    </source>
</evidence>
<accession>A0A511NIY4</accession>
<organism evidence="4 5">
    <name type="scientific">Empedobacter brevis NBRC 14943 = ATCC 43319</name>
    <dbReference type="NCBI Taxonomy" id="1218108"/>
    <lineage>
        <taxon>Bacteria</taxon>
        <taxon>Pseudomonadati</taxon>
        <taxon>Bacteroidota</taxon>
        <taxon>Flavobacteriia</taxon>
        <taxon>Flavobacteriales</taxon>
        <taxon>Weeksellaceae</taxon>
        <taxon>Empedobacter</taxon>
    </lineage>
</organism>
<evidence type="ECO:0000256" key="2">
    <source>
        <dbReference type="ARBA" id="ARBA00023136"/>
    </source>
</evidence>
<dbReference type="InterPro" id="IPR012338">
    <property type="entry name" value="Beta-lactam/transpept-like"/>
</dbReference>
<dbReference type="InterPro" id="IPR001466">
    <property type="entry name" value="Beta-lactam-related"/>
</dbReference>
<proteinExistence type="predicted"/>
<name>A0A511NIY4_9FLAO</name>
<sequence>MKYVVVVLASAMLFMGSCSKKNEQKEELRKKDPHALRYDSLDWKADFKPMRYTQAELNDYRNKINTFYKDFWVDGKVSGGLLVVKNGQILLEEYQGMADERHQRPITAETPIHIASISKVFTSMAILKLVEKGKLQLDQKVNTILPGFPYEDITVRNLLNHRSGLPNYANVLWNNKKVMMDREKPISNQDVLNIFKEFDVKQIRPADKGFYYSNTNFAFLALIIEKVMKMDYPKAMKYMVFDPLEMNHTFVFDYDRDKDTVARSYKYNGYEWAWDDFDRTYGDKNIYSTPRDLYKLDVAMYSNDFLPKKIKKEAFQGYSYEQKGFKNYGLGMRLLEYDNGKKLLYHNGWWHGNNTVFVHDVNNQFTVIALGNKQNKNIYSAFRLAGLTGTYPLKVPSKDSMRLHQQQQQQLHKKNTAKVVAKTN</sequence>
<dbReference type="InterPro" id="IPR050491">
    <property type="entry name" value="AmpC-like"/>
</dbReference>
<dbReference type="PANTHER" id="PTHR46825:SF11">
    <property type="entry name" value="PENICILLIN-BINDING PROTEIN 4"/>
    <property type="match status" value="1"/>
</dbReference>
<dbReference type="OrthoDB" id="9793489at2"/>
<dbReference type="RefSeq" id="WP_019974986.1">
    <property type="nucleotide sequence ID" value="NZ_BJXC01000012.1"/>
</dbReference>